<name>A0A6G4WTG1_9ACTN</name>
<dbReference type="InterPro" id="IPR017853">
    <property type="entry name" value="GH"/>
</dbReference>
<dbReference type="EMBL" id="JAAKZZ010000062">
    <property type="protein sequence ID" value="NGO68495.1"/>
    <property type="molecule type" value="Genomic_DNA"/>
</dbReference>
<dbReference type="SUPFAM" id="SSF51445">
    <property type="entry name" value="(Trans)glycosidases"/>
    <property type="match status" value="1"/>
</dbReference>
<sequence>MSRERFLAGAGAAVAGIAAGPLLAQGQADARQRGESAQPERADGRRSSLAHRGVCYEIADGETPHTGWEAHRMREDLRVIKEELHATSVQIWGSGVERLSATAREAAERGLAVWLQPRLGDCPEREILEHLAAAGEEAERLRRQGARVHLSVGCEFWLYVPGIVPGDDALERVRNMLDGNYDREKTQRRLDRFIPRAARTGRSVFDGRLTYAAAAPEDKVDWSLFDIVSLDYYAYHRRRADYVRDLEPFRRWGKPVAIAEFGCCTYKGAARDGGMGWYSVDFEKNPPEIKGDLRRSEREQARYLSHSLAVFEALGLYAAMAFSFVSPDAPHRPERRYDMDMASYGLVKSIWKTRDKPTPAWHWERKEGFHAVAAHFAHAAGRARP</sequence>
<protein>
    <submittedName>
        <fullName evidence="2">Abortive phage infection protein</fullName>
    </submittedName>
</protein>
<dbReference type="InterPro" id="IPR006311">
    <property type="entry name" value="TAT_signal"/>
</dbReference>
<accession>A0A6G4WTG1</accession>
<feature type="compositionally biased region" description="Basic and acidic residues" evidence="1">
    <location>
        <begin position="30"/>
        <end position="46"/>
    </location>
</feature>
<evidence type="ECO:0000256" key="1">
    <source>
        <dbReference type="SAM" id="MobiDB-lite"/>
    </source>
</evidence>
<evidence type="ECO:0000313" key="2">
    <source>
        <dbReference type="EMBL" id="NGO68495.1"/>
    </source>
</evidence>
<dbReference type="AlphaFoldDB" id="A0A6G4WTG1"/>
<reference evidence="2 3" key="1">
    <citation type="submission" date="2020-02" db="EMBL/GenBank/DDBJ databases">
        <title>Whole-genome analyses of novel actinobacteria.</title>
        <authorList>
            <person name="Sahin N."/>
            <person name="Tatar D."/>
        </authorList>
    </citation>
    <scope>NUCLEOTIDE SEQUENCE [LARGE SCALE GENOMIC DNA]</scope>
    <source>
        <strain evidence="2 3">SB3404</strain>
    </source>
</reference>
<dbReference type="PROSITE" id="PS51318">
    <property type="entry name" value="TAT"/>
    <property type="match status" value="1"/>
</dbReference>
<evidence type="ECO:0000313" key="3">
    <source>
        <dbReference type="Proteomes" id="UP000477722"/>
    </source>
</evidence>
<dbReference type="Gene3D" id="3.20.20.80">
    <property type="entry name" value="Glycosidases"/>
    <property type="match status" value="1"/>
</dbReference>
<comment type="caution">
    <text evidence="2">The sequence shown here is derived from an EMBL/GenBank/DDBJ whole genome shotgun (WGS) entry which is preliminary data.</text>
</comment>
<feature type="region of interest" description="Disordered" evidence="1">
    <location>
        <begin position="26"/>
        <end position="49"/>
    </location>
</feature>
<keyword evidence="3" id="KW-1185">Reference proteome</keyword>
<organism evidence="2 3">
    <name type="scientific">Streptomyces boncukensis</name>
    <dbReference type="NCBI Taxonomy" id="2711219"/>
    <lineage>
        <taxon>Bacteria</taxon>
        <taxon>Bacillati</taxon>
        <taxon>Actinomycetota</taxon>
        <taxon>Actinomycetes</taxon>
        <taxon>Kitasatosporales</taxon>
        <taxon>Streptomycetaceae</taxon>
        <taxon>Streptomyces</taxon>
    </lineage>
</organism>
<proteinExistence type="predicted"/>
<gene>
    <name evidence="2" type="ORF">G5C65_09030</name>
</gene>
<dbReference type="Proteomes" id="UP000477722">
    <property type="component" value="Unassembled WGS sequence"/>
</dbReference>